<feature type="transmembrane region" description="Helical" evidence="7">
    <location>
        <begin position="12"/>
        <end position="40"/>
    </location>
</feature>
<gene>
    <name evidence="9" type="ORF">GK091_10315</name>
</gene>
<dbReference type="InterPro" id="IPR000515">
    <property type="entry name" value="MetI-like"/>
</dbReference>
<feature type="domain" description="ABC transmembrane type-1" evidence="8">
    <location>
        <begin position="60"/>
        <end position="276"/>
    </location>
</feature>
<keyword evidence="10" id="KW-1185">Reference proteome</keyword>
<evidence type="ECO:0000313" key="9">
    <source>
        <dbReference type="EMBL" id="NEU67275.1"/>
    </source>
</evidence>
<evidence type="ECO:0000256" key="7">
    <source>
        <dbReference type="RuleBase" id="RU363032"/>
    </source>
</evidence>
<dbReference type="CDD" id="cd06261">
    <property type="entry name" value="TM_PBP2"/>
    <property type="match status" value="1"/>
</dbReference>
<dbReference type="InterPro" id="IPR035906">
    <property type="entry name" value="MetI-like_sf"/>
</dbReference>
<evidence type="ECO:0000256" key="2">
    <source>
        <dbReference type="ARBA" id="ARBA00022448"/>
    </source>
</evidence>
<dbReference type="PANTHER" id="PTHR30183:SF9">
    <property type="entry name" value="THIAMINE TRANSPORT SYSTEM PERMEASE PROTEIN THIP"/>
    <property type="match status" value="1"/>
</dbReference>
<dbReference type="Proteomes" id="UP000477386">
    <property type="component" value="Unassembled WGS sequence"/>
</dbReference>
<dbReference type="PANTHER" id="PTHR30183">
    <property type="entry name" value="MOLYBDENUM TRANSPORT SYSTEM PERMEASE PROTEIN MODB"/>
    <property type="match status" value="1"/>
</dbReference>
<dbReference type="GO" id="GO:0055085">
    <property type="term" value="P:transmembrane transport"/>
    <property type="evidence" value="ECO:0007669"/>
    <property type="project" value="InterPro"/>
</dbReference>
<evidence type="ECO:0000256" key="3">
    <source>
        <dbReference type="ARBA" id="ARBA00022475"/>
    </source>
</evidence>
<accession>A0A6M0IHW6</accession>
<dbReference type="AlphaFoldDB" id="A0A6M0IHW6"/>
<feature type="transmembrane region" description="Helical" evidence="7">
    <location>
        <begin position="255"/>
        <end position="275"/>
    </location>
</feature>
<keyword evidence="3" id="KW-1003">Cell membrane</keyword>
<dbReference type="PROSITE" id="PS50928">
    <property type="entry name" value="ABC_TM1"/>
    <property type="match status" value="1"/>
</dbReference>
<protein>
    <submittedName>
        <fullName evidence="9">ABC transporter permease subunit</fullName>
    </submittedName>
</protein>
<sequence length="285" mass="31292">MSSKNNVARTVVLWVYALFVVGLPVGGLINAFGYSVGLAGPLATGFTTQYWTNLTTETSLFVSVLFSLYVSVVSVGLAVVIALMLVLKRQSMLRQRPFPTLLYIPLLLPSLVVAFYLFQLLSGSGWLSRLTHALGLTSTPDDFPALILDGAGLGIILAQVVLAFPFFTLLFQSLYDDARLDDLRSLTQTLGASVHQFNRRVAVPILLRRAAPTLVLYGVAVVGAYDIPLVLGRSYPQMLSVFITTRLQRFDLAELPMGYLIGFLVTVSLMVVIYWTTKLTQRHAI</sequence>
<evidence type="ECO:0000313" key="10">
    <source>
        <dbReference type="Proteomes" id="UP000477386"/>
    </source>
</evidence>
<dbReference type="GO" id="GO:0005886">
    <property type="term" value="C:plasma membrane"/>
    <property type="evidence" value="ECO:0007669"/>
    <property type="project" value="UniProtKB-SubCell"/>
</dbReference>
<dbReference type="Gene3D" id="1.10.3720.10">
    <property type="entry name" value="MetI-like"/>
    <property type="match status" value="1"/>
</dbReference>
<evidence type="ECO:0000256" key="1">
    <source>
        <dbReference type="ARBA" id="ARBA00004651"/>
    </source>
</evidence>
<comment type="subcellular location">
    <subcellularLocation>
        <location evidence="1 7">Cell membrane</location>
        <topology evidence="1 7">Multi-pass membrane protein</topology>
    </subcellularLocation>
</comment>
<comment type="caution">
    <text evidence="9">The sequence shown here is derived from an EMBL/GenBank/DDBJ whole genome shotgun (WGS) entry which is preliminary data.</text>
</comment>
<keyword evidence="5 7" id="KW-1133">Transmembrane helix</keyword>
<evidence type="ECO:0000256" key="4">
    <source>
        <dbReference type="ARBA" id="ARBA00022692"/>
    </source>
</evidence>
<feature type="transmembrane region" description="Helical" evidence="7">
    <location>
        <begin position="151"/>
        <end position="171"/>
    </location>
</feature>
<evidence type="ECO:0000256" key="5">
    <source>
        <dbReference type="ARBA" id="ARBA00022989"/>
    </source>
</evidence>
<keyword evidence="2 7" id="KW-0813">Transport</keyword>
<evidence type="ECO:0000256" key="6">
    <source>
        <dbReference type="ARBA" id="ARBA00023136"/>
    </source>
</evidence>
<organism evidence="9 10">
    <name type="scientific">Spirosoma agri</name>
    <dbReference type="NCBI Taxonomy" id="1987381"/>
    <lineage>
        <taxon>Bacteria</taxon>
        <taxon>Pseudomonadati</taxon>
        <taxon>Bacteroidota</taxon>
        <taxon>Cytophagia</taxon>
        <taxon>Cytophagales</taxon>
        <taxon>Cytophagaceae</taxon>
        <taxon>Spirosoma</taxon>
    </lineage>
</organism>
<dbReference type="EMBL" id="JAAGNZ010000001">
    <property type="protein sequence ID" value="NEU67275.1"/>
    <property type="molecule type" value="Genomic_DNA"/>
</dbReference>
<feature type="transmembrane region" description="Helical" evidence="7">
    <location>
        <begin position="214"/>
        <end position="235"/>
    </location>
</feature>
<feature type="transmembrane region" description="Helical" evidence="7">
    <location>
        <begin position="98"/>
        <end position="118"/>
    </location>
</feature>
<proteinExistence type="inferred from homology"/>
<comment type="similarity">
    <text evidence="7">Belongs to the binding-protein-dependent transport system permease family.</text>
</comment>
<keyword evidence="4 7" id="KW-0812">Transmembrane</keyword>
<dbReference type="SUPFAM" id="SSF161098">
    <property type="entry name" value="MetI-like"/>
    <property type="match status" value="1"/>
</dbReference>
<feature type="transmembrane region" description="Helical" evidence="7">
    <location>
        <begin position="60"/>
        <end position="86"/>
    </location>
</feature>
<dbReference type="Pfam" id="PF00528">
    <property type="entry name" value="BPD_transp_1"/>
    <property type="match status" value="1"/>
</dbReference>
<dbReference type="RefSeq" id="WP_164037018.1">
    <property type="nucleotide sequence ID" value="NZ_JAAGNZ010000001.1"/>
</dbReference>
<evidence type="ECO:0000259" key="8">
    <source>
        <dbReference type="PROSITE" id="PS50928"/>
    </source>
</evidence>
<keyword evidence="6 7" id="KW-0472">Membrane</keyword>
<name>A0A6M0IHW6_9BACT</name>
<reference evidence="9 10" key="1">
    <citation type="submission" date="2020-02" db="EMBL/GenBank/DDBJ databases">
        <title>Draft genome sequence of two Spirosoma agri KCTC 52727 and Spirosoma terrae KCTC 52035.</title>
        <authorList>
            <person name="Rojas J."/>
            <person name="Ambika Manirajan B."/>
            <person name="Ratering S."/>
            <person name="Suarez C."/>
            <person name="Schnell S."/>
        </authorList>
    </citation>
    <scope>NUCLEOTIDE SEQUENCE [LARGE SCALE GENOMIC DNA]</scope>
    <source>
        <strain evidence="9 10">KCTC 52727</strain>
    </source>
</reference>